<feature type="compositionally biased region" description="Polar residues" evidence="1">
    <location>
        <begin position="378"/>
        <end position="389"/>
    </location>
</feature>
<feature type="region of interest" description="Disordered" evidence="1">
    <location>
        <begin position="208"/>
        <end position="254"/>
    </location>
</feature>
<feature type="compositionally biased region" description="Low complexity" evidence="1">
    <location>
        <begin position="56"/>
        <end position="72"/>
    </location>
</feature>
<sequence>MATIPASTLKAAAASAANTDSKAPRRKPRKLNQNKEPAKPATAPASQGTAKATAVKPITTPTAKSTTTPSKIVASSTPKETTPSVAPVPNAELEALKNRVRGLEAKVEELYKSTSERRNSGARSPRRRGKGRKGSAQSQIQKDVVELTDATCGVKEKGKEKEEEKSDDSGDNGRIVALDDEEELDEVNNELVRLEGELEVARQDLASYRHPSAKSHKGSHSHHIVEDDDEDIEEIPRDYSPTSPGITDEILDSKDRQVTLTGSYRIPLPSSVSLKDVKSIKEGVSAAQSVAKSFLDEYRKGQGREEIQGENGPRTSTRERGNRSRGSGAGNAGTAVARADSKSGTSGGWSEWFGGYSMAISRVVNNIQHEAAVESQKIGPSSPSHQSNSADRRPVGRTRTSSASSTATAKAAAKKTPPATKATSAAQKMPLKPNMGNSIAKARTHEKPSPVSKSAPRTEQRVGR</sequence>
<feature type="compositionally biased region" description="Low complexity" evidence="1">
    <location>
        <begin position="1"/>
        <end position="21"/>
    </location>
</feature>
<gene>
    <name evidence="2" type="ORF">GQ43DRAFT_444336</name>
</gene>
<feature type="compositionally biased region" description="Basic and acidic residues" evidence="1">
    <location>
        <begin position="108"/>
        <end position="119"/>
    </location>
</feature>
<feature type="compositionally biased region" description="Basic and acidic residues" evidence="1">
    <location>
        <begin position="297"/>
        <end position="307"/>
    </location>
</feature>
<dbReference type="EMBL" id="ML994247">
    <property type="protein sequence ID" value="KAF2197337.1"/>
    <property type="molecule type" value="Genomic_DNA"/>
</dbReference>
<comment type="caution">
    <text evidence="2">The sequence shown here is derived from an EMBL/GenBank/DDBJ whole genome shotgun (WGS) entry which is preliminary data.</text>
</comment>
<feature type="compositionally biased region" description="Basic residues" evidence="1">
    <location>
        <begin position="211"/>
        <end position="222"/>
    </location>
</feature>
<feature type="region of interest" description="Disordered" evidence="1">
    <location>
        <begin position="297"/>
        <end position="349"/>
    </location>
</feature>
<feature type="compositionally biased region" description="Basic residues" evidence="1">
    <location>
        <begin position="124"/>
        <end position="133"/>
    </location>
</feature>
<dbReference type="AlphaFoldDB" id="A0A9P4JIK4"/>
<protein>
    <submittedName>
        <fullName evidence="2">Uncharacterized protein</fullName>
    </submittedName>
</protein>
<reference evidence="2" key="1">
    <citation type="journal article" date="2020" name="Stud. Mycol.">
        <title>101 Dothideomycetes genomes: a test case for predicting lifestyles and emergence of pathogens.</title>
        <authorList>
            <person name="Haridas S."/>
            <person name="Albert R."/>
            <person name="Binder M."/>
            <person name="Bloem J."/>
            <person name="Labutti K."/>
            <person name="Salamov A."/>
            <person name="Andreopoulos B."/>
            <person name="Baker S."/>
            <person name="Barry K."/>
            <person name="Bills G."/>
            <person name="Bluhm B."/>
            <person name="Cannon C."/>
            <person name="Castanera R."/>
            <person name="Culley D."/>
            <person name="Daum C."/>
            <person name="Ezra D."/>
            <person name="Gonzalez J."/>
            <person name="Henrissat B."/>
            <person name="Kuo A."/>
            <person name="Liang C."/>
            <person name="Lipzen A."/>
            <person name="Lutzoni F."/>
            <person name="Magnuson J."/>
            <person name="Mondo S."/>
            <person name="Nolan M."/>
            <person name="Ohm R."/>
            <person name="Pangilinan J."/>
            <person name="Park H.-J."/>
            <person name="Ramirez L."/>
            <person name="Alfaro M."/>
            <person name="Sun H."/>
            <person name="Tritt A."/>
            <person name="Yoshinaga Y."/>
            <person name="Zwiers L.-H."/>
            <person name="Turgeon B."/>
            <person name="Goodwin S."/>
            <person name="Spatafora J."/>
            <person name="Crous P."/>
            <person name="Grigoriev I."/>
        </authorList>
    </citation>
    <scope>NUCLEOTIDE SEQUENCE</scope>
    <source>
        <strain evidence="2">ATCC 74209</strain>
    </source>
</reference>
<feature type="compositionally biased region" description="Low complexity" evidence="1">
    <location>
        <begin position="400"/>
        <end position="426"/>
    </location>
</feature>
<feature type="region of interest" description="Disordered" evidence="1">
    <location>
        <begin position="1"/>
        <end position="90"/>
    </location>
</feature>
<keyword evidence="3" id="KW-1185">Reference proteome</keyword>
<evidence type="ECO:0000313" key="3">
    <source>
        <dbReference type="Proteomes" id="UP000799536"/>
    </source>
</evidence>
<organism evidence="2 3">
    <name type="scientific">Delitschia confertaspora ATCC 74209</name>
    <dbReference type="NCBI Taxonomy" id="1513339"/>
    <lineage>
        <taxon>Eukaryota</taxon>
        <taxon>Fungi</taxon>
        <taxon>Dikarya</taxon>
        <taxon>Ascomycota</taxon>
        <taxon>Pezizomycotina</taxon>
        <taxon>Dothideomycetes</taxon>
        <taxon>Pleosporomycetidae</taxon>
        <taxon>Pleosporales</taxon>
        <taxon>Delitschiaceae</taxon>
        <taxon>Delitschia</taxon>
    </lineage>
</organism>
<accession>A0A9P4JIK4</accession>
<dbReference type="Proteomes" id="UP000799536">
    <property type="component" value="Unassembled WGS sequence"/>
</dbReference>
<feature type="compositionally biased region" description="Polar residues" evidence="1">
    <location>
        <begin position="73"/>
        <end position="84"/>
    </location>
</feature>
<feature type="compositionally biased region" description="Basic and acidic residues" evidence="1">
    <location>
        <begin position="154"/>
        <end position="168"/>
    </location>
</feature>
<name>A0A9P4JIK4_9PLEO</name>
<evidence type="ECO:0000256" key="1">
    <source>
        <dbReference type="SAM" id="MobiDB-lite"/>
    </source>
</evidence>
<feature type="region of interest" description="Disordered" evidence="1">
    <location>
        <begin position="108"/>
        <end position="182"/>
    </location>
</feature>
<feature type="region of interest" description="Disordered" evidence="1">
    <location>
        <begin position="371"/>
        <end position="464"/>
    </location>
</feature>
<dbReference type="OrthoDB" id="3946385at2759"/>
<evidence type="ECO:0000313" key="2">
    <source>
        <dbReference type="EMBL" id="KAF2197337.1"/>
    </source>
</evidence>
<proteinExistence type="predicted"/>